<dbReference type="InterPro" id="IPR051341">
    <property type="entry name" value="Zyg-11_UBL_adapter"/>
</dbReference>
<comment type="caution">
    <text evidence="1">The sequence shown here is derived from an EMBL/GenBank/DDBJ whole genome shotgun (WGS) entry which is preliminary data.</text>
</comment>
<dbReference type="AlphaFoldDB" id="A0A2P6P673"/>
<evidence type="ECO:0000313" key="1">
    <source>
        <dbReference type="EMBL" id="PRQ17433.1"/>
    </source>
</evidence>
<accession>A0A2P6P673</accession>
<proteinExistence type="predicted"/>
<dbReference type="InterPro" id="IPR032675">
    <property type="entry name" value="LRR_dom_sf"/>
</dbReference>
<dbReference type="PANTHER" id="PTHR12904:SF23">
    <property type="entry name" value="PROTEIN ZER-1 HOMOLOG"/>
    <property type="match status" value="1"/>
</dbReference>
<dbReference type="SUPFAM" id="SSF52058">
    <property type="entry name" value="L domain-like"/>
    <property type="match status" value="2"/>
</dbReference>
<dbReference type="PANTHER" id="PTHR12904">
    <property type="match status" value="1"/>
</dbReference>
<keyword evidence="2" id="KW-1185">Reference proteome</keyword>
<dbReference type="Gramene" id="PRQ17433">
    <property type="protein sequence ID" value="PRQ17433"/>
    <property type="gene ID" value="RchiOBHm_Chr7g0194941"/>
</dbReference>
<dbReference type="OMA" id="ADCHRIT"/>
<dbReference type="EMBL" id="PDCK01000045">
    <property type="protein sequence ID" value="PRQ17433.1"/>
    <property type="molecule type" value="Genomic_DNA"/>
</dbReference>
<dbReference type="OrthoDB" id="550575at2759"/>
<dbReference type="InterPro" id="IPR006553">
    <property type="entry name" value="Leu-rich_rpt_Cys-con_subtyp"/>
</dbReference>
<protein>
    <submittedName>
        <fullName evidence="1">Putative leucine-rich repeat domain, L domain-containing protein</fullName>
    </submittedName>
</protein>
<evidence type="ECO:0000313" key="2">
    <source>
        <dbReference type="Proteomes" id="UP000238479"/>
    </source>
</evidence>
<dbReference type="Proteomes" id="UP000238479">
    <property type="component" value="Chromosome 7"/>
</dbReference>
<organism evidence="1 2">
    <name type="scientific">Rosa chinensis</name>
    <name type="common">China rose</name>
    <dbReference type="NCBI Taxonomy" id="74649"/>
    <lineage>
        <taxon>Eukaryota</taxon>
        <taxon>Viridiplantae</taxon>
        <taxon>Streptophyta</taxon>
        <taxon>Embryophyta</taxon>
        <taxon>Tracheophyta</taxon>
        <taxon>Spermatophyta</taxon>
        <taxon>Magnoliopsida</taxon>
        <taxon>eudicotyledons</taxon>
        <taxon>Gunneridae</taxon>
        <taxon>Pentapetalae</taxon>
        <taxon>rosids</taxon>
        <taxon>fabids</taxon>
        <taxon>Rosales</taxon>
        <taxon>Rosaceae</taxon>
        <taxon>Rosoideae</taxon>
        <taxon>Rosoideae incertae sedis</taxon>
        <taxon>Rosa</taxon>
    </lineage>
</organism>
<dbReference type="Gene3D" id="3.80.10.10">
    <property type="entry name" value="Ribonuclease Inhibitor"/>
    <property type="match status" value="4"/>
</dbReference>
<name>A0A2P6P673_ROSCH</name>
<sequence length="609" mass="67272">METQLVDLCLKAACESRDSVEKWRRQRRSLEHLPSQLADALLRRLISRYLLFPSLLEVFKHSAEEIDLRGDNNVDAEWFAYIGAFRHLRSLNVSGCRKLTSSALWAVAGMRSLREMDLSRCSKVNDAGIRHLSSVTTLEKLWISETGVSAKGVMLLSSLGNLSVLDLGGLPVTDQALSSLQVLTKLQYLDLWGSNISDKGAALLHMFPRLSFLNLAWTSVTKLPNWLTLECLNMSNCTINLLEGDNGKAPLVKLIVSGATFGEEVADFHYIETTLLTFLDLSKSTILDFSFLSHLNALEHLDLSSTVIGDDSLQLIACIGVNLKYLNLNNTKVSSAGVGNLTGHVPNLQVLSISHTSVDDVTISYIGMMPSLKVIDLSNTNIKGVIYQAETVPVPVREPEPEPEPEHEHEPESVSVLSMSALQSLRHLERLNLADTQVMDAALYPLTSFPKLSHLSLKSASLTDISLNYVSSISKLTNVCIHDGVLTNSGLNSFKPPATLRMMDLRGCWLLTEDVITSFSKTHPQIEVWHDLVHISRSNQTVSNTAPSSRSTLRTSQVKKKHESIPMLECFLDQRLKYSREELLSMQFSSVSLAASIDSGIGICNTQSD</sequence>
<dbReference type="STRING" id="74649.A0A2P6P673"/>
<reference evidence="1 2" key="1">
    <citation type="journal article" date="2018" name="Nat. Genet.">
        <title>The Rosa genome provides new insights in the design of modern roses.</title>
        <authorList>
            <person name="Bendahmane M."/>
        </authorList>
    </citation>
    <scope>NUCLEOTIDE SEQUENCE [LARGE SCALE GENOMIC DNA]</scope>
    <source>
        <strain evidence="2">cv. Old Blush</strain>
    </source>
</reference>
<dbReference type="SMART" id="SM00367">
    <property type="entry name" value="LRR_CC"/>
    <property type="match status" value="5"/>
</dbReference>
<dbReference type="InterPro" id="IPR001611">
    <property type="entry name" value="Leu-rich_rpt"/>
</dbReference>
<gene>
    <name evidence="1" type="ORF">RchiOBHm_Chr7g0194941</name>
</gene>
<dbReference type="Pfam" id="PF13516">
    <property type="entry name" value="LRR_6"/>
    <property type="match status" value="2"/>
</dbReference>